<protein>
    <submittedName>
        <fullName evidence="1">Uncharacterized protein</fullName>
    </submittedName>
</protein>
<name>A0A9D1Z831_9FIRM</name>
<gene>
    <name evidence="1" type="ORF">H9728_05390</name>
</gene>
<dbReference type="Proteomes" id="UP000824135">
    <property type="component" value="Unassembled WGS sequence"/>
</dbReference>
<organism evidence="1 2">
    <name type="scientific">Candidatus Borkfalkia excrementavium</name>
    <dbReference type="NCBI Taxonomy" id="2838505"/>
    <lineage>
        <taxon>Bacteria</taxon>
        <taxon>Bacillati</taxon>
        <taxon>Bacillota</taxon>
        <taxon>Clostridia</taxon>
        <taxon>Christensenellales</taxon>
        <taxon>Christensenellaceae</taxon>
        <taxon>Candidatus Borkfalkia</taxon>
    </lineage>
</organism>
<proteinExistence type="predicted"/>
<sequence length="51" mass="5586">MKKLNCGKCGKECDIASVYVCSECGTFLCEECKNHAGDVCPDCYGFLNRLS</sequence>
<evidence type="ECO:0000313" key="2">
    <source>
        <dbReference type="Proteomes" id="UP000824135"/>
    </source>
</evidence>
<evidence type="ECO:0000313" key="1">
    <source>
        <dbReference type="EMBL" id="HIY78461.1"/>
    </source>
</evidence>
<reference evidence="1" key="1">
    <citation type="journal article" date="2021" name="PeerJ">
        <title>Extensive microbial diversity within the chicken gut microbiome revealed by metagenomics and culture.</title>
        <authorList>
            <person name="Gilroy R."/>
            <person name="Ravi A."/>
            <person name="Getino M."/>
            <person name="Pursley I."/>
            <person name="Horton D.L."/>
            <person name="Alikhan N.F."/>
            <person name="Baker D."/>
            <person name="Gharbi K."/>
            <person name="Hall N."/>
            <person name="Watson M."/>
            <person name="Adriaenssens E.M."/>
            <person name="Foster-Nyarko E."/>
            <person name="Jarju S."/>
            <person name="Secka A."/>
            <person name="Antonio M."/>
            <person name="Oren A."/>
            <person name="Chaudhuri R.R."/>
            <person name="La Ragione R."/>
            <person name="Hildebrand F."/>
            <person name="Pallen M.J."/>
        </authorList>
    </citation>
    <scope>NUCLEOTIDE SEQUENCE</scope>
    <source>
        <strain evidence="1">CHK199-9574</strain>
    </source>
</reference>
<comment type="caution">
    <text evidence="1">The sequence shown here is derived from an EMBL/GenBank/DDBJ whole genome shotgun (WGS) entry which is preliminary data.</text>
</comment>
<dbReference type="AlphaFoldDB" id="A0A9D1Z831"/>
<accession>A0A9D1Z831</accession>
<dbReference type="EMBL" id="DXCO01000035">
    <property type="protein sequence ID" value="HIY78461.1"/>
    <property type="molecule type" value="Genomic_DNA"/>
</dbReference>
<reference evidence="1" key="2">
    <citation type="submission" date="2021-04" db="EMBL/GenBank/DDBJ databases">
        <authorList>
            <person name="Gilroy R."/>
        </authorList>
    </citation>
    <scope>NUCLEOTIDE SEQUENCE</scope>
    <source>
        <strain evidence="1">CHK199-9574</strain>
    </source>
</reference>